<organism evidence="1 2">
    <name type="scientific">Gloeothece citriformis (strain PCC 7424)</name>
    <name type="common">Cyanothece sp. (strain PCC 7424)</name>
    <dbReference type="NCBI Taxonomy" id="65393"/>
    <lineage>
        <taxon>Bacteria</taxon>
        <taxon>Bacillati</taxon>
        <taxon>Cyanobacteriota</taxon>
        <taxon>Cyanophyceae</taxon>
        <taxon>Oscillatoriophycideae</taxon>
        <taxon>Chroococcales</taxon>
        <taxon>Aphanothecaceae</taxon>
        <taxon>Gloeothece</taxon>
        <taxon>Gloeothece citriformis</taxon>
    </lineage>
</organism>
<evidence type="ECO:0000313" key="2">
    <source>
        <dbReference type="Proteomes" id="UP000002384"/>
    </source>
</evidence>
<dbReference type="RefSeq" id="WP_012598798.1">
    <property type="nucleotide sequence ID" value="NC_011729.1"/>
</dbReference>
<dbReference type="EMBL" id="CP001291">
    <property type="protein sequence ID" value="ACK69852.1"/>
    <property type="molecule type" value="Genomic_DNA"/>
</dbReference>
<dbReference type="PANTHER" id="PTHR34235">
    <property type="entry name" value="SLR1203 PROTEIN-RELATED"/>
    <property type="match status" value="1"/>
</dbReference>
<dbReference type="OrthoDB" id="425753at2"/>
<reference evidence="2" key="1">
    <citation type="journal article" date="2011" name="MBio">
        <title>Novel metabolic attributes of the genus Cyanothece, comprising a group of unicellular nitrogen-fixing Cyanobacteria.</title>
        <authorList>
            <person name="Bandyopadhyay A."/>
            <person name="Elvitigala T."/>
            <person name="Welsh E."/>
            <person name="Stockel J."/>
            <person name="Liberton M."/>
            <person name="Min H."/>
            <person name="Sherman L.A."/>
            <person name="Pakrasi H.B."/>
        </authorList>
    </citation>
    <scope>NUCLEOTIDE SEQUENCE [LARGE SCALE GENOMIC DNA]</scope>
    <source>
        <strain evidence="2">PCC 7424</strain>
    </source>
</reference>
<keyword evidence="2" id="KW-1185">Reference proteome</keyword>
<dbReference type="InterPro" id="IPR002636">
    <property type="entry name" value="DUF29"/>
</dbReference>
<dbReference type="Gene3D" id="1.20.1220.20">
    <property type="entry name" value="Uncharcterised protein PF01724"/>
    <property type="match status" value="1"/>
</dbReference>
<dbReference type="eggNOG" id="COG2442">
    <property type="taxonomic scope" value="Bacteria"/>
</dbReference>
<accession>B7K892</accession>
<evidence type="ECO:0000313" key="1">
    <source>
        <dbReference type="EMBL" id="ACK69852.1"/>
    </source>
</evidence>
<dbReference type="AlphaFoldDB" id="B7K892"/>
<gene>
    <name evidence="1" type="ordered locus">PCC7424_1408</name>
</gene>
<dbReference type="PANTHER" id="PTHR34235:SF4">
    <property type="entry name" value="SLR0291 PROTEIN"/>
    <property type="match status" value="1"/>
</dbReference>
<proteinExistence type="predicted"/>
<dbReference type="STRING" id="65393.PCC7424_1408"/>
<protein>
    <recommendedName>
        <fullName evidence="3">DUF29 domain-containing protein</fullName>
    </recommendedName>
</protein>
<name>B7K892_GLOC7</name>
<evidence type="ECO:0008006" key="3">
    <source>
        <dbReference type="Google" id="ProtNLM"/>
    </source>
</evidence>
<dbReference type="Pfam" id="PF01724">
    <property type="entry name" value="DUF29"/>
    <property type="match status" value="1"/>
</dbReference>
<sequence length="135" mass="15903">MSELNTYEQDFYQWTIEQAKAINERNWNSLDRENLKEEIEALGRSEYNAVVSLLVKEIEHLLKIDYVPIPDCKNKWTSEVIAFKKGIKRKISPSMKPKLELEFKEIYTDAKEIVEAEYTISLPEECPYNLNQLLS</sequence>
<dbReference type="HOGENOM" id="CLU_116670_1_0_3"/>
<dbReference type="Proteomes" id="UP000002384">
    <property type="component" value="Chromosome"/>
</dbReference>
<dbReference type="KEGG" id="cyc:PCC7424_1408"/>